<evidence type="ECO:0000313" key="3">
    <source>
        <dbReference type="Proteomes" id="UP001597063"/>
    </source>
</evidence>
<gene>
    <name evidence="2" type="ORF">ACFQZM_04590</name>
</gene>
<dbReference type="Pfam" id="PF12770">
    <property type="entry name" value="CHAT"/>
    <property type="match status" value="1"/>
</dbReference>
<feature type="domain" description="CHAT" evidence="1">
    <location>
        <begin position="886"/>
        <end position="1165"/>
    </location>
</feature>
<accession>A0ABW2XDQ2</accession>
<dbReference type="EMBL" id="JBHTGP010000003">
    <property type="protein sequence ID" value="MFD0683765.1"/>
    <property type="molecule type" value="Genomic_DNA"/>
</dbReference>
<reference evidence="3" key="1">
    <citation type="journal article" date="2019" name="Int. J. Syst. Evol. Microbiol.">
        <title>The Global Catalogue of Microorganisms (GCM) 10K type strain sequencing project: providing services to taxonomists for standard genome sequencing and annotation.</title>
        <authorList>
            <consortium name="The Broad Institute Genomics Platform"/>
            <consortium name="The Broad Institute Genome Sequencing Center for Infectious Disease"/>
            <person name="Wu L."/>
            <person name="Ma J."/>
        </authorList>
    </citation>
    <scope>NUCLEOTIDE SEQUENCE [LARGE SCALE GENOMIC DNA]</scope>
    <source>
        <strain evidence="3">JCM 9371</strain>
    </source>
</reference>
<name>A0ABW2XDQ2_9ACTN</name>
<evidence type="ECO:0000313" key="2">
    <source>
        <dbReference type="EMBL" id="MFD0683765.1"/>
    </source>
</evidence>
<comment type="caution">
    <text evidence="2">The sequence shown here is derived from an EMBL/GenBank/DDBJ whole genome shotgun (WGS) entry which is preliminary data.</text>
</comment>
<proteinExistence type="predicted"/>
<sequence length="1166" mass="124989">MNEPYRSLTDRLARFQATGDVSVIAGTDVGRDIDAVVRQQARDLETDVIATLAWLRWYRFLTSSDTAEREAAVRLFHTVSVVDPELVPGPLQDEMRARRASRERTAVEGGTAADPTAFLGRAREAGLLFQRSIETNDTAAMDRALELFRGVRADMPDGHLMSPPVMVLLGYGLLMQYERVHSDEVLDEAVALLRGGVERMPAGHELRSSALMGLAGGLQLKLMTRPDPALLAEVNAVAREAQECSAADSPMTPLITIAADMMRGLNPDAPEREQRKHDAALDAARTALAAAPPGDAGRPQALLHLGGLLAVRYEQERVPALLDEAETRLREAYETGGHLGEFELPVRGLLGTVLAMKAQANGEQFPQEALDLLGDGAQDLPEGAMAGPLVQSNLAVARWRRYHDTGEAADLDAAIETARRALDRSDADSATRPSIMMNLASGLQDRFRSTGDSAALSEAVALAEQARRAVQDGAPEQVPVLLVLAQGLQLSYSANGGAELLERAISVGRDAERLAHDGHPHRCDALLGFADSLRLSGEAAADPALLDEAAGMIRDAARASGGDPSPAAGTANPLAVTLLSRYVLTRDLADLDEAAAALRDAVAATPAGGNGRAECLGLLGHVLHLRHHHLGPSERASLQQARSALAEAFRAPHPTSRFVATAMELGAVAGELREWSAAAEAFGAGVGTLPRLAGRGLAAADRDRQLLHTADLAADAAACALSAGDMERAVELLEEGRAVQFAMTLETRSDQSALRAAAPALADRYDALRNRLELSEPEKATASWRERIRRLAGEWDALLDEIRRVPGMDGFLRPLGVRDLRAEAAGGAIVYLNVSRFRSDAIVVTPDGVDTVGLKVRFDQDADARERAFRDAVDTLPSSEETVTGTLEWLWDECVERVLEKLGHTGTPVEGERWPRIWWCPGGPLATLPVHAAGNRAGESALDRVVSSYIPTARALRHARGRERLTKDMLDRMLLVAMRNTPDADALPGIAEECAWLKNRFPKAHELRDDHAVRDAVLARLPEHPVAHFACHGTFDPGAPHEGRLLLHDHAERPLTIARLSALDLGGAALAYLSACETARVPAARAGEAVQLVSAFQLAGFANVVGSLWTVDDMVSRTVTQTFYEALTAGTGDRCDIAGALHRAVRALRSEGAAQSDWAPYVHAGI</sequence>
<evidence type="ECO:0000259" key="1">
    <source>
        <dbReference type="Pfam" id="PF12770"/>
    </source>
</evidence>
<dbReference type="RefSeq" id="WP_131757298.1">
    <property type="nucleotide sequence ID" value="NZ_CAACUY010000029.1"/>
</dbReference>
<dbReference type="InterPro" id="IPR024983">
    <property type="entry name" value="CHAT_dom"/>
</dbReference>
<keyword evidence="3" id="KW-1185">Reference proteome</keyword>
<organism evidence="2 3">
    <name type="scientific">Actinomadura fibrosa</name>
    <dbReference type="NCBI Taxonomy" id="111802"/>
    <lineage>
        <taxon>Bacteria</taxon>
        <taxon>Bacillati</taxon>
        <taxon>Actinomycetota</taxon>
        <taxon>Actinomycetes</taxon>
        <taxon>Streptosporangiales</taxon>
        <taxon>Thermomonosporaceae</taxon>
        <taxon>Actinomadura</taxon>
    </lineage>
</organism>
<dbReference type="Proteomes" id="UP001597063">
    <property type="component" value="Unassembled WGS sequence"/>
</dbReference>
<protein>
    <submittedName>
        <fullName evidence="2">CHAT domain-containing protein</fullName>
    </submittedName>
</protein>